<evidence type="ECO:0000313" key="1">
    <source>
        <dbReference type="EMBL" id="CAG8807930.1"/>
    </source>
</evidence>
<dbReference type="OrthoDB" id="2438827at2759"/>
<proteinExistence type="predicted"/>
<reference evidence="1" key="1">
    <citation type="submission" date="2021-06" db="EMBL/GenBank/DDBJ databases">
        <authorList>
            <person name="Kallberg Y."/>
            <person name="Tangrot J."/>
            <person name="Rosling A."/>
        </authorList>
    </citation>
    <scope>NUCLEOTIDE SEQUENCE</scope>
    <source>
        <strain evidence="1">MA453B</strain>
    </source>
</reference>
<protein>
    <submittedName>
        <fullName evidence="1">17709_t:CDS:1</fullName>
    </submittedName>
</protein>
<comment type="caution">
    <text evidence="1">The sequence shown here is derived from an EMBL/GenBank/DDBJ whole genome shotgun (WGS) entry which is preliminary data.</text>
</comment>
<dbReference type="AlphaFoldDB" id="A0A9N9K445"/>
<accession>A0A9N9K445</accession>
<keyword evidence="2" id="KW-1185">Reference proteome</keyword>
<evidence type="ECO:0000313" key="2">
    <source>
        <dbReference type="Proteomes" id="UP000789405"/>
    </source>
</evidence>
<feature type="non-terminal residue" evidence="1">
    <location>
        <position position="1"/>
    </location>
</feature>
<organism evidence="1 2">
    <name type="scientific">Dentiscutata erythropus</name>
    <dbReference type="NCBI Taxonomy" id="1348616"/>
    <lineage>
        <taxon>Eukaryota</taxon>
        <taxon>Fungi</taxon>
        <taxon>Fungi incertae sedis</taxon>
        <taxon>Mucoromycota</taxon>
        <taxon>Glomeromycotina</taxon>
        <taxon>Glomeromycetes</taxon>
        <taxon>Diversisporales</taxon>
        <taxon>Gigasporaceae</taxon>
        <taxon>Dentiscutata</taxon>
    </lineage>
</organism>
<sequence length="57" mass="6558">PVFVDTISRWIKEILHLLNPDLIAKDTCVLSVFFAQNAEVDLPTILVLENWSNNEVY</sequence>
<gene>
    <name evidence="1" type="ORF">DERYTH_LOCUS24780</name>
</gene>
<dbReference type="Proteomes" id="UP000789405">
    <property type="component" value="Unassembled WGS sequence"/>
</dbReference>
<dbReference type="EMBL" id="CAJVPY010043113">
    <property type="protein sequence ID" value="CAG8807930.1"/>
    <property type="molecule type" value="Genomic_DNA"/>
</dbReference>
<name>A0A9N9K445_9GLOM</name>